<feature type="transmembrane region" description="Helical" evidence="9">
    <location>
        <begin position="848"/>
        <end position="871"/>
    </location>
</feature>
<evidence type="ECO:0000313" key="11">
    <source>
        <dbReference type="Proteomes" id="UP000243515"/>
    </source>
</evidence>
<keyword evidence="6" id="KW-0175">Coiled coil</keyword>
<dbReference type="GO" id="GO:0005886">
    <property type="term" value="C:plasma membrane"/>
    <property type="evidence" value="ECO:0007669"/>
    <property type="project" value="TreeGrafter"/>
</dbReference>
<evidence type="ECO:0000256" key="3">
    <source>
        <dbReference type="ARBA" id="ARBA00013807"/>
    </source>
</evidence>
<feature type="region of interest" description="Disordered" evidence="8">
    <location>
        <begin position="50"/>
        <end position="71"/>
    </location>
</feature>
<feature type="region of interest" description="Disordered" evidence="8">
    <location>
        <begin position="468"/>
        <end position="535"/>
    </location>
</feature>
<evidence type="ECO:0000313" key="10">
    <source>
        <dbReference type="EMBL" id="OXV09233.1"/>
    </source>
</evidence>
<keyword evidence="5 9" id="KW-1133">Transmembrane helix</keyword>
<evidence type="ECO:0000256" key="5">
    <source>
        <dbReference type="ARBA" id="ARBA00022989"/>
    </source>
</evidence>
<dbReference type="GO" id="GO:0005737">
    <property type="term" value="C:cytoplasm"/>
    <property type="evidence" value="ECO:0007669"/>
    <property type="project" value="UniProtKB-ARBA"/>
</dbReference>
<evidence type="ECO:0000256" key="6">
    <source>
        <dbReference type="ARBA" id="ARBA00023054"/>
    </source>
</evidence>
<feature type="compositionally biased region" description="Polar residues" evidence="8">
    <location>
        <begin position="269"/>
        <end position="289"/>
    </location>
</feature>
<dbReference type="GO" id="GO:0005385">
    <property type="term" value="F:zinc ion transmembrane transporter activity"/>
    <property type="evidence" value="ECO:0007669"/>
    <property type="project" value="TreeGrafter"/>
</dbReference>
<keyword evidence="11" id="KW-1185">Reference proteome</keyword>
<feature type="compositionally biased region" description="Basic and acidic residues" evidence="8">
    <location>
        <begin position="468"/>
        <end position="492"/>
    </location>
</feature>
<evidence type="ECO:0000256" key="7">
    <source>
        <dbReference type="ARBA" id="ARBA00023136"/>
    </source>
</evidence>
<reference evidence="10 11" key="1">
    <citation type="journal article" date="2015" name="Environ. Microbiol.">
        <title>Metagenome sequence of Elaphomyces granulatus from sporocarp tissue reveals Ascomycota ectomycorrhizal fingerprints of genome expansion and a Proteobacteria-rich microbiome.</title>
        <authorList>
            <person name="Quandt C.A."/>
            <person name="Kohler A."/>
            <person name="Hesse C.N."/>
            <person name="Sharpton T.J."/>
            <person name="Martin F."/>
            <person name="Spatafora J.W."/>
        </authorList>
    </citation>
    <scope>NUCLEOTIDE SEQUENCE [LARGE SCALE GENOMIC DNA]</scope>
    <source>
        <strain evidence="10 11">OSC145934</strain>
    </source>
</reference>
<evidence type="ECO:0000256" key="4">
    <source>
        <dbReference type="ARBA" id="ARBA00022692"/>
    </source>
</evidence>
<dbReference type="PANTHER" id="PTHR11040">
    <property type="entry name" value="ZINC/IRON TRANSPORTER"/>
    <property type="match status" value="1"/>
</dbReference>
<keyword evidence="7 9" id="KW-0472">Membrane</keyword>
<dbReference type="Pfam" id="PF02535">
    <property type="entry name" value="Zip"/>
    <property type="match status" value="1"/>
</dbReference>
<keyword evidence="4 9" id="KW-0812">Transmembrane</keyword>
<accession>A0A232LYI3</accession>
<proteinExistence type="inferred from homology"/>
<protein>
    <recommendedName>
        <fullName evidence="3">Autophagy-related protein 14</fullName>
    </recommendedName>
</protein>
<evidence type="ECO:0000256" key="8">
    <source>
        <dbReference type="SAM" id="MobiDB-lite"/>
    </source>
</evidence>
<dbReference type="Proteomes" id="UP000243515">
    <property type="component" value="Unassembled WGS sequence"/>
</dbReference>
<comment type="subcellular location">
    <subcellularLocation>
        <location evidence="1">Membrane</location>
        <topology evidence="1">Multi-pass membrane protein</topology>
    </subcellularLocation>
</comment>
<feature type="transmembrane region" description="Helical" evidence="9">
    <location>
        <begin position="553"/>
        <end position="574"/>
    </location>
</feature>
<dbReference type="Pfam" id="PF10186">
    <property type="entry name" value="ATG14"/>
    <property type="match status" value="1"/>
</dbReference>
<dbReference type="GO" id="GO:0032991">
    <property type="term" value="C:protein-containing complex"/>
    <property type="evidence" value="ECO:0007669"/>
    <property type="project" value="UniProtKB-ARBA"/>
</dbReference>
<dbReference type="AlphaFoldDB" id="A0A232LYI3"/>
<dbReference type="EMBL" id="NPHW01003634">
    <property type="protein sequence ID" value="OXV09233.1"/>
    <property type="molecule type" value="Genomic_DNA"/>
</dbReference>
<organism evidence="10 11">
    <name type="scientific">Elaphomyces granulatus</name>
    <dbReference type="NCBI Taxonomy" id="519963"/>
    <lineage>
        <taxon>Eukaryota</taxon>
        <taxon>Fungi</taxon>
        <taxon>Dikarya</taxon>
        <taxon>Ascomycota</taxon>
        <taxon>Pezizomycotina</taxon>
        <taxon>Eurotiomycetes</taxon>
        <taxon>Eurotiomycetidae</taxon>
        <taxon>Eurotiales</taxon>
        <taxon>Elaphomycetaceae</taxon>
        <taxon>Elaphomyces</taxon>
    </lineage>
</organism>
<feature type="transmembrane region" description="Helical" evidence="9">
    <location>
        <begin position="892"/>
        <end position="909"/>
    </location>
</feature>
<comment type="caution">
    <text evidence="10">The sequence shown here is derived from an EMBL/GenBank/DDBJ whole genome shotgun (WGS) entry which is preliminary data.</text>
</comment>
<feature type="transmembrane region" description="Helical" evidence="9">
    <location>
        <begin position="594"/>
        <end position="616"/>
    </location>
</feature>
<gene>
    <name evidence="10" type="ORF">Egran_03004</name>
</gene>
<evidence type="ECO:0000256" key="1">
    <source>
        <dbReference type="ARBA" id="ARBA00004141"/>
    </source>
</evidence>
<feature type="compositionally biased region" description="Polar residues" evidence="8">
    <location>
        <begin position="493"/>
        <end position="504"/>
    </location>
</feature>
<dbReference type="InterPro" id="IPR018791">
    <property type="entry name" value="UV_resistance/autophagy_Atg14"/>
</dbReference>
<name>A0A232LYI3_9EURO</name>
<comment type="similarity">
    <text evidence="2">Belongs to the ATG14 family.</text>
</comment>
<sequence>MSCHVCSRAHSPRLSFYCTTCARNQLYQLRLENARLGLEKEALGRQIESAVAGERTERKGSEVEVAQDSEQKQSPWAVQVAQTEGALSLARSKATVAHMDMLKSEIKEKRSDISRRRMMLAQRRSDAESANYQLTERQTATLTSVQNGIKRTEHLWHALHNKTAESRVFLCREAASVYGLRQKLRKKNGEVRASYVIGGVTIVDLREMNGMLACSTPSQISTVFSNIAHLLVLVSHYLSLRLPAEITLPHRNYPVPTIFTLAASYSRDAPSSRTSPPQSLSNSPSTSRTADGRHIPHPRPLFIEKTLPKLAKEDPAVYALFLEGASLLAWNVAWLCRTQGLNIGSDSWEDICNIGKNMWQLLVAPPAKNSSVTRVISGRDLQSKLKAGKDSPKTTIQRTKSFPMLGHYSHGTSHSFLGAAEGTEFMRTWKLPMPMKIVDRLKSALLGEMASAEWELLEKEWDDEIQEQPRLDLKDTPVQDKLEPGARDKSAEENNTTSVETAETTRPDMAVTDAPGNPKTDSNEPNPLRPKDASSWTKLKTRRFPRLPVPRRFLFVSRHFGTGVLIATAFVHLLPTAFVSLTDPCLPSFWHKGYPAMAGFVAMVSVFVVVTVEMFFSMKGARHFHGNEYDRLIEDTGGGDADEYTRSPEPQHSMEHLRDIRGDNSLRKAFQDINASSENLMNGCIANEAGAKDDDVELQEMDPYVDDESQLQEGRHINSQSQNPVAISNNGYDNRSDSEILMQNPQKQLIQCLLLEAGILFHSIFIGMALSVATGTSFIVLLVAISIHQTFEGFALGSRIASLIPDLFSPSSAKPWLMACAYGTTTPIGQAIGLILHNLYDPTSTTGLLMVGFTNAISSGLLLFAGLVELLAEDFLSDSSYKTLKGKRRIEACISVATGAMLMALVGAWA</sequence>
<dbReference type="OrthoDB" id="16772at2759"/>
<evidence type="ECO:0000256" key="9">
    <source>
        <dbReference type="SAM" id="Phobius"/>
    </source>
</evidence>
<dbReference type="InterPro" id="IPR003689">
    <property type="entry name" value="ZIP"/>
</dbReference>
<dbReference type="PANTHER" id="PTHR11040:SF60">
    <property type="entry name" value="FAMILY ZINC TRANSPORTER, PUTATIVE (AFU_ORTHOLOGUE AFUA_8G04010)-RELATED"/>
    <property type="match status" value="1"/>
</dbReference>
<feature type="region of interest" description="Disordered" evidence="8">
    <location>
        <begin position="269"/>
        <end position="296"/>
    </location>
</feature>
<evidence type="ECO:0000256" key="2">
    <source>
        <dbReference type="ARBA" id="ARBA00009574"/>
    </source>
</evidence>